<sequence length="159" mass="17265">MQLLSSVLWFEDNWPEHNLSLCVLRDKPSPAHDEGQFSAGVLKSYLNEVPSLITRTMHSPTAIILFALAGLGLAGNEESKMSCEPAVPAAYQASFQAYAKLNCGTAEYRGQAGIWHDNTQTCEAPTPIEGNISGRYYHPIFASSSGGANISPRCHWIPA</sequence>
<proteinExistence type="predicted"/>
<keyword evidence="2" id="KW-1185">Reference proteome</keyword>
<dbReference type="Proteomes" id="UP001281614">
    <property type="component" value="Unassembled WGS sequence"/>
</dbReference>
<reference evidence="1" key="1">
    <citation type="submission" date="2023-02" db="EMBL/GenBank/DDBJ databases">
        <title>Colletotrichum kahawae CIFC_Que2 genome sequencing and assembly.</title>
        <authorList>
            <person name="Baroncelli R."/>
        </authorList>
    </citation>
    <scope>NUCLEOTIDE SEQUENCE</scope>
    <source>
        <strain evidence="1">CIFC_Que2</strain>
    </source>
</reference>
<evidence type="ECO:0000313" key="1">
    <source>
        <dbReference type="EMBL" id="KAK2771075.1"/>
    </source>
</evidence>
<comment type="caution">
    <text evidence="1">The sequence shown here is derived from an EMBL/GenBank/DDBJ whole genome shotgun (WGS) entry which is preliminary data.</text>
</comment>
<organism evidence="1 2">
    <name type="scientific">Colletotrichum kahawae</name>
    <name type="common">Coffee berry disease fungus</name>
    <dbReference type="NCBI Taxonomy" id="34407"/>
    <lineage>
        <taxon>Eukaryota</taxon>
        <taxon>Fungi</taxon>
        <taxon>Dikarya</taxon>
        <taxon>Ascomycota</taxon>
        <taxon>Pezizomycotina</taxon>
        <taxon>Sordariomycetes</taxon>
        <taxon>Hypocreomycetidae</taxon>
        <taxon>Glomerellales</taxon>
        <taxon>Glomerellaceae</taxon>
        <taxon>Colletotrichum</taxon>
        <taxon>Colletotrichum gloeosporioides species complex</taxon>
    </lineage>
</organism>
<accession>A0AAD9YLS0</accession>
<dbReference type="EMBL" id="VYYT01000086">
    <property type="protein sequence ID" value="KAK2771075.1"/>
    <property type="molecule type" value="Genomic_DNA"/>
</dbReference>
<protein>
    <submittedName>
        <fullName evidence="1">Uncharacterized protein</fullName>
    </submittedName>
</protein>
<dbReference type="AlphaFoldDB" id="A0AAD9YLS0"/>
<name>A0AAD9YLS0_COLKA</name>
<evidence type="ECO:0000313" key="2">
    <source>
        <dbReference type="Proteomes" id="UP001281614"/>
    </source>
</evidence>
<gene>
    <name evidence="1" type="ORF">CKAH01_14453</name>
</gene>